<evidence type="ECO:0000313" key="11">
    <source>
        <dbReference type="Proteomes" id="UP000792457"/>
    </source>
</evidence>
<gene>
    <name evidence="10" type="ORF">J437_LFUL019095</name>
</gene>
<dbReference type="EMBL" id="KZ309682">
    <property type="protein sequence ID" value="KAG8239513.1"/>
    <property type="molecule type" value="Genomic_DNA"/>
</dbReference>
<evidence type="ECO:0000256" key="4">
    <source>
        <dbReference type="ARBA" id="ARBA00022687"/>
    </source>
</evidence>
<dbReference type="PANTHER" id="PTHR22611:SF9">
    <property type="entry name" value="PROTEIN NAKED CUTICLE"/>
    <property type="match status" value="1"/>
</dbReference>
<feature type="compositionally biased region" description="Acidic residues" evidence="8">
    <location>
        <begin position="171"/>
        <end position="181"/>
    </location>
</feature>
<comment type="caution">
    <text evidence="10">The sequence shown here is derived from an EMBL/GenBank/DDBJ whole genome shotgun (WGS) entry which is preliminary data.</text>
</comment>
<dbReference type="AlphaFoldDB" id="A0A8K0KSD8"/>
<dbReference type="GO" id="GO:0005886">
    <property type="term" value="C:plasma membrane"/>
    <property type="evidence" value="ECO:0007669"/>
    <property type="project" value="UniProtKB-SubCell"/>
</dbReference>
<keyword evidence="11" id="KW-1185">Reference proteome</keyword>
<keyword evidence="5" id="KW-0479">Metal-binding</keyword>
<accession>A0A8K0KSD8</accession>
<dbReference type="GO" id="GO:0005509">
    <property type="term" value="F:calcium ion binding"/>
    <property type="evidence" value="ECO:0007669"/>
    <property type="project" value="InterPro"/>
</dbReference>
<dbReference type="OrthoDB" id="5953812at2759"/>
<feature type="region of interest" description="Disordered" evidence="8">
    <location>
        <begin position="101"/>
        <end position="222"/>
    </location>
</feature>
<keyword evidence="3" id="KW-0963">Cytoplasm</keyword>
<evidence type="ECO:0000256" key="7">
    <source>
        <dbReference type="RuleBase" id="RU367060"/>
    </source>
</evidence>
<dbReference type="InterPro" id="IPR002048">
    <property type="entry name" value="EF_hand_dom"/>
</dbReference>
<dbReference type="GO" id="GO:0005737">
    <property type="term" value="C:cytoplasm"/>
    <property type="evidence" value="ECO:0007669"/>
    <property type="project" value="UniProtKB-SubCell"/>
</dbReference>
<dbReference type="Proteomes" id="UP000792457">
    <property type="component" value="Unassembled WGS sequence"/>
</dbReference>
<feature type="region of interest" description="Disordered" evidence="8">
    <location>
        <begin position="296"/>
        <end position="352"/>
    </location>
</feature>
<dbReference type="GO" id="GO:0090090">
    <property type="term" value="P:negative regulation of canonical Wnt signaling pathway"/>
    <property type="evidence" value="ECO:0007669"/>
    <property type="project" value="UniProtKB-ARBA"/>
</dbReference>
<reference evidence="10" key="2">
    <citation type="submission" date="2017-10" db="EMBL/GenBank/DDBJ databases">
        <title>Ladona fulva Genome sequencing and assembly.</title>
        <authorList>
            <person name="Murali S."/>
            <person name="Richards S."/>
            <person name="Bandaranaike D."/>
            <person name="Bellair M."/>
            <person name="Blankenburg K."/>
            <person name="Chao H."/>
            <person name="Dinh H."/>
            <person name="Doddapaneni H."/>
            <person name="Dugan-Rocha S."/>
            <person name="Elkadiri S."/>
            <person name="Gnanaolivu R."/>
            <person name="Hernandez B."/>
            <person name="Skinner E."/>
            <person name="Javaid M."/>
            <person name="Lee S."/>
            <person name="Li M."/>
            <person name="Ming W."/>
            <person name="Munidasa M."/>
            <person name="Muniz J."/>
            <person name="Nguyen L."/>
            <person name="Hughes D."/>
            <person name="Osuji N."/>
            <person name="Pu L.-L."/>
            <person name="Puazo M."/>
            <person name="Qu C."/>
            <person name="Quiroz J."/>
            <person name="Raj R."/>
            <person name="Weissenberger G."/>
            <person name="Xin Y."/>
            <person name="Zou X."/>
            <person name="Han Y."/>
            <person name="Worley K."/>
            <person name="Muzny D."/>
            <person name="Gibbs R."/>
        </authorList>
    </citation>
    <scope>NUCLEOTIDE SEQUENCE</scope>
    <source>
        <strain evidence="10">Sampled in the wild</strain>
    </source>
</reference>
<feature type="compositionally biased region" description="Acidic residues" evidence="8">
    <location>
        <begin position="485"/>
        <end position="515"/>
    </location>
</feature>
<dbReference type="InterPro" id="IPR040140">
    <property type="entry name" value="Nkd-like"/>
</dbReference>
<evidence type="ECO:0000256" key="1">
    <source>
        <dbReference type="ARBA" id="ARBA00007081"/>
    </source>
</evidence>
<feature type="compositionally biased region" description="Basic residues" evidence="8">
    <location>
        <begin position="326"/>
        <end position="349"/>
    </location>
</feature>
<evidence type="ECO:0000256" key="8">
    <source>
        <dbReference type="SAM" id="MobiDB-lite"/>
    </source>
</evidence>
<keyword evidence="2 7" id="KW-1003">Cell membrane</keyword>
<reference evidence="10" key="1">
    <citation type="submission" date="2013-04" db="EMBL/GenBank/DDBJ databases">
        <authorList>
            <person name="Qu J."/>
            <person name="Murali S.C."/>
            <person name="Bandaranaike D."/>
            <person name="Bellair M."/>
            <person name="Blankenburg K."/>
            <person name="Chao H."/>
            <person name="Dinh H."/>
            <person name="Doddapaneni H."/>
            <person name="Downs B."/>
            <person name="Dugan-Rocha S."/>
            <person name="Elkadiri S."/>
            <person name="Gnanaolivu R.D."/>
            <person name="Hernandez B."/>
            <person name="Javaid M."/>
            <person name="Jayaseelan J.C."/>
            <person name="Lee S."/>
            <person name="Li M."/>
            <person name="Ming W."/>
            <person name="Munidasa M."/>
            <person name="Muniz J."/>
            <person name="Nguyen L."/>
            <person name="Ongeri F."/>
            <person name="Osuji N."/>
            <person name="Pu L.-L."/>
            <person name="Puazo M."/>
            <person name="Qu C."/>
            <person name="Quiroz J."/>
            <person name="Raj R."/>
            <person name="Weissenberger G."/>
            <person name="Xin Y."/>
            <person name="Zou X."/>
            <person name="Han Y."/>
            <person name="Richards S."/>
            <person name="Worley K."/>
            <person name="Muzny D."/>
            <person name="Gibbs R."/>
        </authorList>
    </citation>
    <scope>NUCLEOTIDE SEQUENCE</scope>
    <source>
        <strain evidence="10">Sampled in the wild</strain>
    </source>
</reference>
<name>A0A8K0KSD8_LADFU</name>
<comment type="subcellular location">
    <subcellularLocation>
        <location evidence="7">Cell membrane</location>
    </subcellularLocation>
    <subcellularLocation>
        <location evidence="7">Cytoplasm</location>
    </subcellularLocation>
</comment>
<evidence type="ECO:0000313" key="10">
    <source>
        <dbReference type="EMBL" id="KAG8239513.1"/>
    </source>
</evidence>
<keyword evidence="6" id="KW-0472">Membrane</keyword>
<dbReference type="PROSITE" id="PS50222">
    <property type="entry name" value="EF_HAND_2"/>
    <property type="match status" value="1"/>
</dbReference>
<comment type="similarity">
    <text evidence="1 7">Belongs to the NKD family.</text>
</comment>
<evidence type="ECO:0000256" key="6">
    <source>
        <dbReference type="ARBA" id="ARBA00023136"/>
    </source>
</evidence>
<feature type="compositionally biased region" description="Basic and acidic residues" evidence="8">
    <location>
        <begin position="103"/>
        <end position="115"/>
    </location>
</feature>
<keyword evidence="4 7" id="KW-0879">Wnt signaling pathway</keyword>
<proteinExistence type="inferred from homology"/>
<dbReference type="PANTHER" id="PTHR22611">
    <property type="entry name" value="PROTEIN NAKED CUTICLE"/>
    <property type="match status" value="1"/>
</dbReference>
<feature type="region of interest" description="Disordered" evidence="8">
    <location>
        <begin position="252"/>
        <end position="280"/>
    </location>
</feature>
<feature type="domain" description="EF-hand" evidence="9">
    <location>
        <begin position="45"/>
        <end position="80"/>
    </location>
</feature>
<feature type="region of interest" description="Disordered" evidence="8">
    <location>
        <begin position="379"/>
        <end position="606"/>
    </location>
</feature>
<evidence type="ECO:0000256" key="3">
    <source>
        <dbReference type="ARBA" id="ARBA00022490"/>
    </source>
</evidence>
<organism evidence="10 11">
    <name type="scientific">Ladona fulva</name>
    <name type="common">Scarce chaser dragonfly</name>
    <name type="synonym">Libellula fulva</name>
    <dbReference type="NCBI Taxonomy" id="123851"/>
    <lineage>
        <taxon>Eukaryota</taxon>
        <taxon>Metazoa</taxon>
        <taxon>Ecdysozoa</taxon>
        <taxon>Arthropoda</taxon>
        <taxon>Hexapoda</taxon>
        <taxon>Insecta</taxon>
        <taxon>Pterygota</taxon>
        <taxon>Palaeoptera</taxon>
        <taxon>Odonata</taxon>
        <taxon>Epiprocta</taxon>
        <taxon>Anisoptera</taxon>
        <taxon>Libelluloidea</taxon>
        <taxon>Libellulidae</taxon>
        <taxon>Ladona</taxon>
    </lineage>
</organism>
<evidence type="ECO:0000259" key="9">
    <source>
        <dbReference type="PROSITE" id="PS50222"/>
    </source>
</evidence>
<feature type="compositionally biased region" description="Polar residues" evidence="8">
    <location>
        <begin position="395"/>
        <end position="405"/>
    </location>
</feature>
<dbReference type="GO" id="GO:0016055">
    <property type="term" value="P:Wnt signaling pathway"/>
    <property type="evidence" value="ECO:0007669"/>
    <property type="project" value="UniProtKB-UniRule"/>
</dbReference>
<feature type="compositionally biased region" description="Basic residues" evidence="8">
    <location>
        <begin position="385"/>
        <end position="394"/>
    </location>
</feature>
<evidence type="ECO:0000256" key="2">
    <source>
        <dbReference type="ARBA" id="ARBA00022475"/>
    </source>
</evidence>
<feature type="compositionally biased region" description="Basic and acidic residues" evidence="8">
    <location>
        <begin position="187"/>
        <end position="197"/>
    </location>
</feature>
<feature type="compositionally biased region" description="Basic residues" evidence="8">
    <location>
        <begin position="537"/>
        <end position="559"/>
    </location>
</feature>
<evidence type="ECO:0000256" key="5">
    <source>
        <dbReference type="ARBA" id="ARBA00022723"/>
    </source>
</evidence>
<feature type="compositionally biased region" description="Gly residues" evidence="8">
    <location>
        <begin position="406"/>
        <end position="422"/>
    </location>
</feature>
<sequence length="740" mass="80732">MLIFPQEFECDVSVERVATSGKGSGSGRVIGGGCGSTGRSGHCGGSQQRQEFSFTLYDFDGHGKITKDDITGLVTTIYETLGSTIKVPHYGSKTIKVKLTVSPDKRGVSQEEAAPKEPSPPNTPSTMTTTTHHRVRFKRDLNVTIRERRRKVGGGEGRGEGSAGEVVIVEAEVEGVEEENEVGGTGRGEEGGDEGRGGEAGATTEGAAEWKAGSADVDSPVRTPDVAYRKFGSSSHHRHRCHEGDCCLGMPEASPLLPLLRKNGGRRRRREQRSGSLQRQELLQIIQANMEKNNLSFQTSSRKHCTQEGHHHRHHHHVGSNDASPRTKHRSNHRQQRPPHHHSHSHHHPQTLDFADCGRNHYLDLAGYEPCSGALGEHKGSGLRTTHHGHHRQPSPHQQSTYGNCQSGGRGTTCPAGRGGSRGRSCPASCQANHRVGGVPRTQGTGHHHRSRSHDLSRPFPYHFLDRRTGEEWMGGGRSRGCDGVDAEGDDDGDEEDEDGEGEEGEGGEEEEEEGGSGGGQQQQVEETESPVDPSSRHSHHRNSPRSTARHHRCGKRSARCLSPKSKGDSGKTSQGTRMTRQSSEGHHHHHHHSVVNGTESVVESPLPTALPTIPVAMLSAAASPHHINASPTSHHLKHRNREEDQARAMAQVVRWLEKGHFLAEAAGKTGKVNGVLGAERTSRVHHAPLLATAPSAIPPDSPEDGMDQCGKRTSRREYRHVHEHIHHHYHHYQETAIIV</sequence>
<comment type="function">
    <text evidence="7">Cell autonomous antagonist of the canonical Wnt signaling pathway.</text>
</comment>
<feature type="compositionally biased region" description="Polar residues" evidence="8">
    <location>
        <begin position="571"/>
        <end position="583"/>
    </location>
</feature>
<protein>
    <recommendedName>
        <fullName evidence="7">Protein naked cuticle homolog</fullName>
    </recommendedName>
</protein>